<feature type="non-terminal residue" evidence="5">
    <location>
        <position position="1"/>
    </location>
</feature>
<dbReference type="Proteomes" id="UP000799777">
    <property type="component" value="Unassembled WGS sequence"/>
</dbReference>
<proteinExistence type="predicted"/>
<sequence>QGKYEEAEAMNRQTLALSETVLGSEHPDTLISIYCLAHLLAKLCCYHESFALYERACAGYYIVFGEDHPTT</sequence>
<dbReference type="PANTHER" id="PTHR45783:SF3">
    <property type="entry name" value="KINESIN LIGHT CHAIN"/>
    <property type="match status" value="1"/>
</dbReference>
<evidence type="ECO:0000256" key="1">
    <source>
        <dbReference type="ARBA" id="ARBA00004496"/>
    </source>
</evidence>
<reference evidence="5" key="1">
    <citation type="journal article" date="2020" name="Stud. Mycol.">
        <title>101 Dothideomycetes genomes: a test case for predicting lifestyles and emergence of pathogens.</title>
        <authorList>
            <person name="Haridas S."/>
            <person name="Albert R."/>
            <person name="Binder M."/>
            <person name="Bloem J."/>
            <person name="Labutti K."/>
            <person name="Salamov A."/>
            <person name="Andreopoulos B."/>
            <person name="Baker S."/>
            <person name="Barry K."/>
            <person name="Bills G."/>
            <person name="Bluhm B."/>
            <person name="Cannon C."/>
            <person name="Castanera R."/>
            <person name="Culley D."/>
            <person name="Daum C."/>
            <person name="Ezra D."/>
            <person name="Gonzalez J."/>
            <person name="Henrissat B."/>
            <person name="Kuo A."/>
            <person name="Liang C."/>
            <person name="Lipzen A."/>
            <person name="Lutzoni F."/>
            <person name="Magnuson J."/>
            <person name="Mondo S."/>
            <person name="Nolan M."/>
            <person name="Ohm R."/>
            <person name="Pangilinan J."/>
            <person name="Park H.-J."/>
            <person name="Ramirez L."/>
            <person name="Alfaro M."/>
            <person name="Sun H."/>
            <person name="Tritt A."/>
            <person name="Yoshinaga Y."/>
            <person name="Zwiers L.-H."/>
            <person name="Turgeon B."/>
            <person name="Goodwin S."/>
            <person name="Spatafora J."/>
            <person name="Crous P."/>
            <person name="Grigoriev I."/>
        </authorList>
    </citation>
    <scope>NUCLEOTIDE SEQUENCE</scope>
    <source>
        <strain evidence="5">CBS 110217</strain>
    </source>
</reference>
<keyword evidence="6" id="KW-1185">Reference proteome</keyword>
<dbReference type="PANTHER" id="PTHR45783">
    <property type="entry name" value="KINESIN LIGHT CHAIN"/>
    <property type="match status" value="1"/>
</dbReference>
<evidence type="ECO:0000256" key="4">
    <source>
        <dbReference type="ARBA" id="ARBA00022803"/>
    </source>
</evidence>
<evidence type="ECO:0000256" key="2">
    <source>
        <dbReference type="ARBA" id="ARBA00022490"/>
    </source>
</evidence>
<dbReference type="AlphaFoldDB" id="A0A9P4GTG9"/>
<keyword evidence="2" id="KW-0963">Cytoplasm</keyword>
<keyword evidence="3" id="KW-0677">Repeat</keyword>
<evidence type="ECO:0000313" key="5">
    <source>
        <dbReference type="EMBL" id="KAF2022448.1"/>
    </source>
</evidence>
<gene>
    <name evidence="5" type="ORF">EK21DRAFT_45238</name>
</gene>
<protein>
    <recommendedName>
        <fullName evidence="7">Kinesin light chain</fullName>
    </recommendedName>
</protein>
<organism evidence="5 6">
    <name type="scientific">Setomelanomma holmii</name>
    <dbReference type="NCBI Taxonomy" id="210430"/>
    <lineage>
        <taxon>Eukaryota</taxon>
        <taxon>Fungi</taxon>
        <taxon>Dikarya</taxon>
        <taxon>Ascomycota</taxon>
        <taxon>Pezizomycotina</taxon>
        <taxon>Dothideomycetes</taxon>
        <taxon>Pleosporomycetidae</taxon>
        <taxon>Pleosporales</taxon>
        <taxon>Pleosporineae</taxon>
        <taxon>Phaeosphaeriaceae</taxon>
        <taxon>Setomelanomma</taxon>
    </lineage>
</organism>
<dbReference type="GO" id="GO:0019894">
    <property type="term" value="F:kinesin binding"/>
    <property type="evidence" value="ECO:0007669"/>
    <property type="project" value="TreeGrafter"/>
</dbReference>
<evidence type="ECO:0000256" key="3">
    <source>
        <dbReference type="ARBA" id="ARBA00022737"/>
    </source>
</evidence>
<dbReference type="GO" id="GO:0007018">
    <property type="term" value="P:microtubule-based movement"/>
    <property type="evidence" value="ECO:0007669"/>
    <property type="project" value="TreeGrafter"/>
</dbReference>
<evidence type="ECO:0000313" key="6">
    <source>
        <dbReference type="Proteomes" id="UP000799777"/>
    </source>
</evidence>
<dbReference type="GO" id="GO:0005737">
    <property type="term" value="C:cytoplasm"/>
    <property type="evidence" value="ECO:0007669"/>
    <property type="project" value="UniProtKB-SubCell"/>
</dbReference>
<keyword evidence="4" id="KW-0802">TPR repeat</keyword>
<dbReference type="SUPFAM" id="SSF48452">
    <property type="entry name" value="TPR-like"/>
    <property type="match status" value="1"/>
</dbReference>
<accession>A0A9P4GTG9</accession>
<comment type="caution">
    <text evidence="5">The sequence shown here is derived from an EMBL/GenBank/DDBJ whole genome shotgun (WGS) entry which is preliminary data.</text>
</comment>
<feature type="non-terminal residue" evidence="5">
    <location>
        <position position="71"/>
    </location>
</feature>
<dbReference type="Gene3D" id="1.25.40.10">
    <property type="entry name" value="Tetratricopeptide repeat domain"/>
    <property type="match status" value="1"/>
</dbReference>
<evidence type="ECO:0008006" key="7">
    <source>
        <dbReference type="Google" id="ProtNLM"/>
    </source>
</evidence>
<dbReference type="InterPro" id="IPR011990">
    <property type="entry name" value="TPR-like_helical_dom_sf"/>
</dbReference>
<comment type="subcellular location">
    <subcellularLocation>
        <location evidence="1">Cytoplasm</location>
    </subcellularLocation>
</comment>
<dbReference type="OrthoDB" id="3925022at2759"/>
<name>A0A9P4GTG9_9PLEO</name>
<dbReference type="InterPro" id="IPR002151">
    <property type="entry name" value="Kinesin_light"/>
</dbReference>
<dbReference type="Pfam" id="PF13424">
    <property type="entry name" value="TPR_12"/>
    <property type="match status" value="1"/>
</dbReference>
<dbReference type="EMBL" id="ML978669">
    <property type="protein sequence ID" value="KAF2022448.1"/>
    <property type="molecule type" value="Genomic_DNA"/>
</dbReference>
<dbReference type="GO" id="GO:0005871">
    <property type="term" value="C:kinesin complex"/>
    <property type="evidence" value="ECO:0007669"/>
    <property type="project" value="InterPro"/>
</dbReference>